<dbReference type="InterPro" id="IPR039143">
    <property type="entry name" value="GNPNAT1-like"/>
</dbReference>
<name>A0A2I1JXU8_9LACT</name>
<organism evidence="2 3">
    <name type="scientific">Falseniella ignava</name>
    <dbReference type="NCBI Taxonomy" id="137730"/>
    <lineage>
        <taxon>Bacteria</taxon>
        <taxon>Bacillati</taxon>
        <taxon>Bacillota</taxon>
        <taxon>Bacilli</taxon>
        <taxon>Lactobacillales</taxon>
        <taxon>Aerococcaceae</taxon>
        <taxon>Falseniella</taxon>
    </lineage>
</organism>
<evidence type="ECO:0000313" key="3">
    <source>
        <dbReference type="Proteomes" id="UP000234384"/>
    </source>
</evidence>
<dbReference type="Proteomes" id="UP000234384">
    <property type="component" value="Unassembled WGS sequence"/>
</dbReference>
<evidence type="ECO:0000259" key="1">
    <source>
        <dbReference type="PROSITE" id="PS51186"/>
    </source>
</evidence>
<proteinExistence type="predicted"/>
<protein>
    <submittedName>
        <fullName evidence="2">GNAT family N-acetyltransferase</fullName>
    </submittedName>
</protein>
<dbReference type="PANTHER" id="PTHR13355">
    <property type="entry name" value="GLUCOSAMINE 6-PHOSPHATE N-ACETYLTRANSFERASE"/>
    <property type="match status" value="1"/>
</dbReference>
<dbReference type="InterPro" id="IPR016181">
    <property type="entry name" value="Acyl_CoA_acyltransferase"/>
</dbReference>
<dbReference type="Gene3D" id="3.40.630.30">
    <property type="match status" value="1"/>
</dbReference>
<comment type="caution">
    <text evidence="2">The sequence shown here is derived from an EMBL/GenBank/DDBJ whole genome shotgun (WGS) entry which is preliminary data.</text>
</comment>
<dbReference type="OrthoDB" id="9796171at2"/>
<sequence length="152" mass="17534">MIFKYQLGTDGEIYQDALSIRRAVFIDEQDVSESLEIDGNDEQCWHVVGYLDALPIVTARFYIFNQSDKLCLKLQRIATSASYRRQGYGRALMEQVIEWAHQQKISQIHLSSQIQAIGFYQTVGFNTCNDAIYLDAGIEHQDMIYQVNKKDL</sequence>
<accession>A0A2I1JXU8</accession>
<dbReference type="RefSeq" id="WP_101954488.1">
    <property type="nucleotide sequence ID" value="NZ_PKHE01000015.1"/>
</dbReference>
<dbReference type="AlphaFoldDB" id="A0A2I1JXU8"/>
<feature type="domain" description="N-acetyltransferase" evidence="1">
    <location>
        <begin position="1"/>
        <end position="148"/>
    </location>
</feature>
<keyword evidence="2" id="KW-0808">Transferase</keyword>
<dbReference type="GO" id="GO:0008080">
    <property type="term" value="F:N-acetyltransferase activity"/>
    <property type="evidence" value="ECO:0007669"/>
    <property type="project" value="TreeGrafter"/>
</dbReference>
<dbReference type="Pfam" id="PF13673">
    <property type="entry name" value="Acetyltransf_10"/>
    <property type="match status" value="1"/>
</dbReference>
<dbReference type="SUPFAM" id="SSF55729">
    <property type="entry name" value="Acyl-CoA N-acyltransferases (Nat)"/>
    <property type="match status" value="1"/>
</dbReference>
<evidence type="ECO:0000313" key="2">
    <source>
        <dbReference type="EMBL" id="PKY88231.1"/>
    </source>
</evidence>
<dbReference type="EMBL" id="PKHE01000015">
    <property type="protein sequence ID" value="PKY88231.1"/>
    <property type="molecule type" value="Genomic_DNA"/>
</dbReference>
<dbReference type="PANTHER" id="PTHR13355:SF22">
    <property type="entry name" value="SLL0786 PROTEIN"/>
    <property type="match status" value="1"/>
</dbReference>
<dbReference type="PROSITE" id="PS51186">
    <property type="entry name" value="GNAT"/>
    <property type="match status" value="1"/>
</dbReference>
<reference evidence="2 3" key="1">
    <citation type="submission" date="2017-12" db="EMBL/GenBank/DDBJ databases">
        <title>Phylogenetic diversity of female urinary microbiome.</title>
        <authorList>
            <person name="Thomas-White K."/>
            <person name="Wolfe A.J."/>
        </authorList>
    </citation>
    <scope>NUCLEOTIDE SEQUENCE [LARGE SCALE GENOMIC DNA]</scope>
    <source>
        <strain evidence="2 3">UMB0898</strain>
    </source>
</reference>
<gene>
    <name evidence="2" type="ORF">CYJ57_05975</name>
</gene>
<dbReference type="InterPro" id="IPR000182">
    <property type="entry name" value="GNAT_dom"/>
</dbReference>
<dbReference type="CDD" id="cd04301">
    <property type="entry name" value="NAT_SF"/>
    <property type="match status" value="1"/>
</dbReference>